<dbReference type="Pfam" id="PF13517">
    <property type="entry name" value="FG-GAP_3"/>
    <property type="match status" value="1"/>
</dbReference>
<dbReference type="SUPFAM" id="SSF69318">
    <property type="entry name" value="Integrin alpha N-terminal domain"/>
    <property type="match status" value="2"/>
</dbReference>
<proteinExistence type="predicted"/>
<dbReference type="InterPro" id="IPR013517">
    <property type="entry name" value="FG-GAP"/>
</dbReference>
<keyword evidence="1 4" id="KW-0732">Signal</keyword>
<dbReference type="RefSeq" id="WP_394846844.1">
    <property type="nucleotide sequence ID" value="NZ_CP089982.1"/>
</dbReference>
<name>A0ABZ2KC52_9BACT</name>
<evidence type="ECO:0000256" key="3">
    <source>
        <dbReference type="ARBA" id="ARBA00023180"/>
    </source>
</evidence>
<gene>
    <name evidence="5" type="ORF">LZC95_05185</name>
</gene>
<keyword evidence="2" id="KW-0677">Repeat</keyword>
<organism evidence="5 6">
    <name type="scientific">Pendulispora brunnea</name>
    <dbReference type="NCBI Taxonomy" id="2905690"/>
    <lineage>
        <taxon>Bacteria</taxon>
        <taxon>Pseudomonadati</taxon>
        <taxon>Myxococcota</taxon>
        <taxon>Myxococcia</taxon>
        <taxon>Myxococcales</taxon>
        <taxon>Sorangiineae</taxon>
        <taxon>Pendulisporaceae</taxon>
        <taxon>Pendulispora</taxon>
    </lineage>
</organism>
<keyword evidence="6" id="KW-1185">Reference proteome</keyword>
<feature type="chain" id="PRO_5045349056" evidence="4">
    <location>
        <begin position="23"/>
        <end position="528"/>
    </location>
</feature>
<reference evidence="5 6" key="1">
    <citation type="submission" date="2021-12" db="EMBL/GenBank/DDBJ databases">
        <title>Discovery of the Pendulisporaceae a myxobacterial family with distinct sporulation behavior and unique specialized metabolism.</title>
        <authorList>
            <person name="Garcia R."/>
            <person name="Popoff A."/>
            <person name="Bader C.D."/>
            <person name="Loehr J."/>
            <person name="Walesch S."/>
            <person name="Walt C."/>
            <person name="Boldt J."/>
            <person name="Bunk B."/>
            <person name="Haeckl F.J.F.P.J."/>
            <person name="Gunesch A.P."/>
            <person name="Birkelbach J."/>
            <person name="Nuebel U."/>
            <person name="Pietschmann T."/>
            <person name="Bach T."/>
            <person name="Mueller R."/>
        </authorList>
    </citation>
    <scope>NUCLEOTIDE SEQUENCE [LARGE SCALE GENOMIC DNA]</scope>
    <source>
        <strain evidence="5 6">MSr12523</strain>
    </source>
</reference>
<dbReference type="EMBL" id="CP089982">
    <property type="protein sequence ID" value="WXA96228.1"/>
    <property type="molecule type" value="Genomic_DNA"/>
</dbReference>
<accession>A0ABZ2KC52</accession>
<dbReference type="PROSITE" id="PS51257">
    <property type="entry name" value="PROKAR_LIPOPROTEIN"/>
    <property type="match status" value="1"/>
</dbReference>
<dbReference type="PANTHER" id="PTHR46580:SF4">
    <property type="entry name" value="ATP_GTP-BINDING PROTEIN"/>
    <property type="match status" value="1"/>
</dbReference>
<sequence length="528" mass="56656">MKSKLRIHAEAVAFLVSLAGCAAGHAGPDRVSNRIPAAHPREPLAAIYGRAPPFESAKDGAFATGVALTDFDGDGAPDLIVANGNDMSPQPLTLYLNHAATKSGASTPFSAYPDWYSDDIDYLGNVAVGDIDGDGWTDVAVSVPLDKSRHTQGGGIKIYMNHQGRLESLPSQRIAEGYGSFDCDLADMNGDGKLDLAVSAFNMPVPPPTQERRREPARVYLNEGGRLHPARDWTSEKPMFGFSVHAADVDQDGWMDLAFGGEDISLFRGSPPAPRFALKAAWQSESTAGVVFSIDSGRIGPGPHLALAATRTCVPGGPPCVSDVVLFRPDTARSESVWRSRTAHYASMLLLADVNDDGFLDLVASQWGEKVKGGPLWFFRGRAEGTFSREPDFETAGKGIAVGQGLAVADTRSRAVTDREYVWRSHQEPHGPVITLPERRVVSITSVRVAGREVPRNGWAFVPGENWISLAGGIASGVEVRITYRASPVHDLVEATWDSNRGNLFFASALPSRFAPEITDAGLARTLP</sequence>
<protein>
    <submittedName>
        <fullName evidence="5">VCBS repeat-containing protein</fullName>
    </submittedName>
</protein>
<evidence type="ECO:0000313" key="6">
    <source>
        <dbReference type="Proteomes" id="UP001379533"/>
    </source>
</evidence>
<evidence type="ECO:0000256" key="1">
    <source>
        <dbReference type="ARBA" id="ARBA00022729"/>
    </source>
</evidence>
<dbReference type="Gene3D" id="2.130.10.130">
    <property type="entry name" value="Integrin alpha, N-terminal"/>
    <property type="match status" value="2"/>
</dbReference>
<dbReference type="PRINTS" id="PR01185">
    <property type="entry name" value="INTEGRINA"/>
</dbReference>
<dbReference type="PANTHER" id="PTHR46580">
    <property type="entry name" value="SENSOR KINASE-RELATED"/>
    <property type="match status" value="1"/>
</dbReference>
<feature type="signal peptide" evidence="4">
    <location>
        <begin position="1"/>
        <end position="22"/>
    </location>
</feature>
<keyword evidence="3" id="KW-0325">Glycoprotein</keyword>
<dbReference type="SMART" id="SM00191">
    <property type="entry name" value="Int_alpha"/>
    <property type="match status" value="3"/>
</dbReference>
<evidence type="ECO:0000256" key="4">
    <source>
        <dbReference type="SAM" id="SignalP"/>
    </source>
</evidence>
<evidence type="ECO:0000313" key="5">
    <source>
        <dbReference type="EMBL" id="WXA96228.1"/>
    </source>
</evidence>
<dbReference type="PROSITE" id="PS51470">
    <property type="entry name" value="FG_GAP"/>
    <property type="match status" value="1"/>
</dbReference>
<dbReference type="InterPro" id="IPR000413">
    <property type="entry name" value="Integrin_alpha"/>
</dbReference>
<dbReference type="InterPro" id="IPR013519">
    <property type="entry name" value="Int_alpha_beta-p"/>
</dbReference>
<dbReference type="InterPro" id="IPR028994">
    <property type="entry name" value="Integrin_alpha_N"/>
</dbReference>
<evidence type="ECO:0000256" key="2">
    <source>
        <dbReference type="ARBA" id="ARBA00022737"/>
    </source>
</evidence>
<dbReference type="Proteomes" id="UP001379533">
    <property type="component" value="Chromosome"/>
</dbReference>